<dbReference type="InterPro" id="IPR017900">
    <property type="entry name" value="4Fe4S_Fe_S_CS"/>
</dbReference>
<feature type="region of interest" description="Disordered" evidence="8">
    <location>
        <begin position="487"/>
        <end position="508"/>
    </location>
</feature>
<dbReference type="SUPFAM" id="SSF55103">
    <property type="entry name" value="FAD-linked oxidases, C-terminal domain"/>
    <property type="match status" value="1"/>
</dbReference>
<dbReference type="InterPro" id="IPR016171">
    <property type="entry name" value="Vanillyl_alc_oxidase_C-sub2"/>
</dbReference>
<dbReference type="Gene3D" id="1.10.45.10">
    <property type="entry name" value="Vanillyl-alcohol Oxidase, Chain A, domain 4"/>
    <property type="match status" value="1"/>
</dbReference>
<dbReference type="InterPro" id="IPR016164">
    <property type="entry name" value="FAD-linked_Oxase-like_C"/>
</dbReference>
<dbReference type="EMBL" id="JBHMCF010000051">
    <property type="protein sequence ID" value="MFB9476534.1"/>
    <property type="molecule type" value="Genomic_DNA"/>
</dbReference>
<dbReference type="SUPFAM" id="SSF46548">
    <property type="entry name" value="alpha-helical ferredoxin"/>
    <property type="match status" value="1"/>
</dbReference>
<dbReference type="InterPro" id="IPR036318">
    <property type="entry name" value="FAD-bd_PCMH-like_sf"/>
</dbReference>
<evidence type="ECO:0000256" key="3">
    <source>
        <dbReference type="ARBA" id="ARBA00022723"/>
    </source>
</evidence>
<sequence>MSLARTLAPLLAGDVRDDPYTRHLYSSDASMYAIEPLAVAFPRHADDAQALVAACGELGVPVLPRGAGTSLAGQTVGAAVIVDFSRHMNRILEIDGDTARVQPGVVQDQLNRAARKHGLMFGPDTSTSDRATIGGMIGNNSAGSHSVLYGSTIDHVQALKVVLADATTPDLATDARLRAAVGEVLDGVDLSGFPRFWRHAGGYRLDAATAGGGLDLTKLVVGSEGTLAVVTEATVGLVPLPRAKAIAVGHFASTAAAVAATADALSSGAASVELLDKAILDLSRRRVDYAALAGILEGDPEALLFVEFFGDSPAEVAGRVDELAMTWQAGGHGYHTLKAVTKAGQEAVLKVRKAGLGLLMASSVGSRRPLAFVEDTAVPPERLLPYVEEFAHVLDRHGLKAGFYGHCSVGCLHIRPFVDLRVPGEIATMRAVAEEVADLAARYGGVNSSEHGDGLARSEFNRHLFGDRVYEAMRQVKRIFDPEGRLNPGKIVDAPPMTEHLRDPNLPEPRPLATTLAFEGGMHAAADRCMNVGVCRKDDTGVMCPSYMATREEEHSTRGRANALVKALSSPDPRRALGDERLHDILDLCLECKACQSECPLGVDMAALKSEFLHQYQSEHGVPLRARAFGAIRTLNRLGSATAPLSNWLAGAVRGPLGLSRRRPLPRFRRDTLPRWFARRKPADGRDVILLADSFTSFTEPAIGRAAVELLERAGHRVRLEASGCCGRSSISKGLLDRARTMAADMVGRLAGSDAPIVGLEPSCLLTLKDEYAALLPGDPRVAGVAARARLVPELLTEAIDDGRLVLGDALRGREILLHGHCHEKAVTGTAATRALLSRIPGAEVTEIDAGCCGMAGSFGFEAEHYDLSMKIGALRLFPAIAASSPDTLLAATGVSCRQQIAHGAGRTARHPVELVHEAAGPT</sequence>
<dbReference type="InterPro" id="IPR006094">
    <property type="entry name" value="Oxid_FAD_bind_N"/>
</dbReference>
<dbReference type="PROSITE" id="PS00198">
    <property type="entry name" value="4FE4S_FER_1"/>
    <property type="match status" value="1"/>
</dbReference>
<evidence type="ECO:0000256" key="2">
    <source>
        <dbReference type="ARBA" id="ARBA00022630"/>
    </source>
</evidence>
<dbReference type="InterPro" id="IPR004113">
    <property type="entry name" value="FAD-bd_oxidored_4_C"/>
</dbReference>
<organism evidence="10 11">
    <name type="scientific">Nonomuraea salmonea</name>
    <dbReference type="NCBI Taxonomy" id="46181"/>
    <lineage>
        <taxon>Bacteria</taxon>
        <taxon>Bacillati</taxon>
        <taxon>Actinomycetota</taxon>
        <taxon>Actinomycetes</taxon>
        <taxon>Streptosporangiales</taxon>
        <taxon>Streptosporangiaceae</taxon>
        <taxon>Nonomuraea</taxon>
    </lineage>
</organism>
<keyword evidence="5" id="KW-0560">Oxidoreductase</keyword>
<dbReference type="PROSITE" id="PS51387">
    <property type="entry name" value="FAD_PCMH"/>
    <property type="match status" value="1"/>
</dbReference>
<dbReference type="Pfam" id="PF13183">
    <property type="entry name" value="Fer4_8"/>
    <property type="match status" value="1"/>
</dbReference>
<evidence type="ECO:0000256" key="7">
    <source>
        <dbReference type="ARBA" id="ARBA00023014"/>
    </source>
</evidence>
<dbReference type="PANTHER" id="PTHR11748:SF119">
    <property type="entry name" value="D-2-HYDROXYGLUTARATE DEHYDROGENASE"/>
    <property type="match status" value="1"/>
</dbReference>
<dbReference type="Pfam" id="PF01565">
    <property type="entry name" value="FAD_binding_4"/>
    <property type="match status" value="1"/>
</dbReference>
<feature type="domain" description="FAD-binding PCMH-type" evidence="9">
    <location>
        <begin position="32"/>
        <end position="240"/>
    </location>
</feature>
<dbReference type="Proteomes" id="UP001589568">
    <property type="component" value="Unassembled WGS sequence"/>
</dbReference>
<dbReference type="Gene3D" id="3.30.70.2740">
    <property type="match status" value="1"/>
</dbReference>
<dbReference type="InterPro" id="IPR017896">
    <property type="entry name" value="4Fe4S_Fe-S-bd"/>
</dbReference>
<keyword evidence="6" id="KW-0408">Iron</keyword>
<reference evidence="10 11" key="1">
    <citation type="submission" date="2024-09" db="EMBL/GenBank/DDBJ databases">
        <authorList>
            <person name="Sun Q."/>
            <person name="Mori K."/>
        </authorList>
    </citation>
    <scope>NUCLEOTIDE SEQUENCE [LARGE SCALE GENOMIC DNA]</scope>
    <source>
        <strain evidence="10 11">JCM 3324</strain>
    </source>
</reference>
<name>A0ABV5P1V0_9ACTN</name>
<dbReference type="SUPFAM" id="SSF56176">
    <property type="entry name" value="FAD-binding/transporter-associated domain-like"/>
    <property type="match status" value="1"/>
</dbReference>
<comment type="caution">
    <text evidence="10">The sequence shown here is derived from an EMBL/GenBank/DDBJ whole genome shotgun (WGS) entry which is preliminary data.</text>
</comment>
<evidence type="ECO:0000256" key="6">
    <source>
        <dbReference type="ARBA" id="ARBA00023004"/>
    </source>
</evidence>
<keyword evidence="2" id="KW-0285">Flavoprotein</keyword>
<dbReference type="Gene3D" id="1.10.1060.10">
    <property type="entry name" value="Alpha-helical ferredoxin"/>
    <property type="match status" value="1"/>
</dbReference>
<evidence type="ECO:0000256" key="5">
    <source>
        <dbReference type="ARBA" id="ARBA00023002"/>
    </source>
</evidence>
<comment type="cofactor">
    <cofactor evidence="1">
        <name>FAD</name>
        <dbReference type="ChEBI" id="CHEBI:57692"/>
    </cofactor>
</comment>
<proteinExistence type="predicted"/>
<evidence type="ECO:0000256" key="4">
    <source>
        <dbReference type="ARBA" id="ARBA00022827"/>
    </source>
</evidence>
<accession>A0ABV5P1V0</accession>
<dbReference type="Pfam" id="PF02754">
    <property type="entry name" value="CCG"/>
    <property type="match status" value="2"/>
</dbReference>
<keyword evidence="7" id="KW-0411">Iron-sulfur</keyword>
<dbReference type="InterPro" id="IPR016166">
    <property type="entry name" value="FAD-bd_PCMH"/>
</dbReference>
<protein>
    <submittedName>
        <fullName evidence="10">FAD-binding and (Fe-S)-binding domain-containing protein</fullName>
    </submittedName>
</protein>
<dbReference type="Pfam" id="PF02913">
    <property type="entry name" value="FAD-oxidase_C"/>
    <property type="match status" value="1"/>
</dbReference>
<dbReference type="RefSeq" id="WP_345400099.1">
    <property type="nucleotide sequence ID" value="NZ_BAAAXS010000001.1"/>
</dbReference>
<evidence type="ECO:0000256" key="8">
    <source>
        <dbReference type="SAM" id="MobiDB-lite"/>
    </source>
</evidence>
<evidence type="ECO:0000313" key="10">
    <source>
        <dbReference type="EMBL" id="MFB9476534.1"/>
    </source>
</evidence>
<dbReference type="InterPro" id="IPR016169">
    <property type="entry name" value="FAD-bd_PCMH_sub2"/>
</dbReference>
<keyword evidence="11" id="KW-1185">Reference proteome</keyword>
<evidence type="ECO:0000313" key="11">
    <source>
        <dbReference type="Proteomes" id="UP001589568"/>
    </source>
</evidence>
<dbReference type="InterPro" id="IPR004017">
    <property type="entry name" value="Cys_rich_dom"/>
</dbReference>
<dbReference type="PANTHER" id="PTHR11748">
    <property type="entry name" value="D-LACTATE DEHYDROGENASE"/>
    <property type="match status" value="1"/>
</dbReference>
<dbReference type="Gene3D" id="3.30.465.10">
    <property type="match status" value="1"/>
</dbReference>
<keyword evidence="3" id="KW-0479">Metal-binding</keyword>
<dbReference type="InterPro" id="IPR009051">
    <property type="entry name" value="Helical_ferredxn"/>
</dbReference>
<evidence type="ECO:0000259" key="9">
    <source>
        <dbReference type="PROSITE" id="PS51387"/>
    </source>
</evidence>
<evidence type="ECO:0000256" key="1">
    <source>
        <dbReference type="ARBA" id="ARBA00001974"/>
    </source>
</evidence>
<keyword evidence="4" id="KW-0274">FAD</keyword>
<gene>
    <name evidence="10" type="ORF">ACFFR3_44175</name>
</gene>